<dbReference type="Proteomes" id="UP000184452">
    <property type="component" value="Unassembled WGS sequence"/>
</dbReference>
<proteinExistence type="predicted"/>
<evidence type="ECO:0000313" key="1">
    <source>
        <dbReference type="EMBL" id="SHK15939.1"/>
    </source>
</evidence>
<reference evidence="1 2" key="1">
    <citation type="submission" date="2016-11" db="EMBL/GenBank/DDBJ databases">
        <authorList>
            <person name="Jaros S."/>
            <person name="Januszkiewicz K."/>
            <person name="Wedrychowicz H."/>
        </authorList>
    </citation>
    <scope>NUCLEOTIDE SEQUENCE [LARGE SCALE GENOMIC DNA]</scope>
    <source>
        <strain evidence="1 2">CGMCC 4.5723</strain>
    </source>
</reference>
<accession>A0A1M6Q6M7</accession>
<keyword evidence="2" id="KW-1185">Reference proteome</keyword>
<organism evidence="1 2">
    <name type="scientific">Nocardiopsis flavescens</name>
    <dbReference type="NCBI Taxonomy" id="758803"/>
    <lineage>
        <taxon>Bacteria</taxon>
        <taxon>Bacillati</taxon>
        <taxon>Actinomycetota</taxon>
        <taxon>Actinomycetes</taxon>
        <taxon>Streptosporangiales</taxon>
        <taxon>Nocardiopsidaceae</taxon>
        <taxon>Nocardiopsis</taxon>
    </lineage>
</organism>
<evidence type="ECO:0000313" key="2">
    <source>
        <dbReference type="Proteomes" id="UP000184452"/>
    </source>
</evidence>
<sequence length="62" mass="6618">MDPKEQAEELAARTLEGTRERLAGLAGLPTAGHVEVFDSLHRELSAVLGALDQDPAQRPPVS</sequence>
<dbReference type="STRING" id="758803.SAMN05421803_114123"/>
<dbReference type="OrthoDB" id="5198721at2"/>
<dbReference type="RefSeq" id="WP_073381197.1">
    <property type="nucleotide sequence ID" value="NZ_FQZK01000014.1"/>
</dbReference>
<dbReference type="EMBL" id="FQZK01000014">
    <property type="protein sequence ID" value="SHK15939.1"/>
    <property type="molecule type" value="Genomic_DNA"/>
</dbReference>
<protein>
    <submittedName>
        <fullName evidence="1">Uncharacterized protein</fullName>
    </submittedName>
</protein>
<name>A0A1M6Q6M7_9ACTN</name>
<dbReference type="AlphaFoldDB" id="A0A1M6Q6M7"/>
<gene>
    <name evidence="1" type="ORF">SAMN05421803_114123</name>
</gene>